<evidence type="ECO:0000313" key="1">
    <source>
        <dbReference type="EMBL" id="KAK7485304.1"/>
    </source>
</evidence>
<dbReference type="AlphaFoldDB" id="A0ABD0KDV9"/>
<protein>
    <submittedName>
        <fullName evidence="1">Uncharacterized protein</fullName>
    </submittedName>
</protein>
<dbReference type="EMBL" id="JACVVK020000196">
    <property type="protein sequence ID" value="KAK7485304.1"/>
    <property type="molecule type" value="Genomic_DNA"/>
</dbReference>
<proteinExistence type="predicted"/>
<reference evidence="1 2" key="1">
    <citation type="journal article" date="2023" name="Sci. Data">
        <title>Genome assembly of the Korean intertidal mud-creeper Batillaria attramentaria.</title>
        <authorList>
            <person name="Patra A.K."/>
            <person name="Ho P.T."/>
            <person name="Jun S."/>
            <person name="Lee S.J."/>
            <person name="Kim Y."/>
            <person name="Won Y.J."/>
        </authorList>
    </citation>
    <scope>NUCLEOTIDE SEQUENCE [LARGE SCALE GENOMIC DNA]</scope>
    <source>
        <strain evidence="1">Wonlab-2016</strain>
    </source>
</reference>
<evidence type="ECO:0000313" key="2">
    <source>
        <dbReference type="Proteomes" id="UP001519460"/>
    </source>
</evidence>
<dbReference type="Proteomes" id="UP001519460">
    <property type="component" value="Unassembled WGS sequence"/>
</dbReference>
<gene>
    <name evidence="1" type="ORF">BaRGS_00023403</name>
</gene>
<sequence length="191" mass="21552">MSYISIDTKTQLCTTQTPAKRFQTSQHQYTHTECMEKTQMNKERTHFHLIFSRLGFVQLMNQNQTGQSSFYCCCRKLCGELLWPTRSNQAETQWMTTPPCFCFSPGDISPQPHASPTVSVLLLLPFYVAQGLSNAPSTPLSPSDLAVAPLVSTVTKRARSPPIPTPFCCYSLLALTNFFPPQNRNRQPNQK</sequence>
<organism evidence="1 2">
    <name type="scientific">Batillaria attramentaria</name>
    <dbReference type="NCBI Taxonomy" id="370345"/>
    <lineage>
        <taxon>Eukaryota</taxon>
        <taxon>Metazoa</taxon>
        <taxon>Spiralia</taxon>
        <taxon>Lophotrochozoa</taxon>
        <taxon>Mollusca</taxon>
        <taxon>Gastropoda</taxon>
        <taxon>Caenogastropoda</taxon>
        <taxon>Sorbeoconcha</taxon>
        <taxon>Cerithioidea</taxon>
        <taxon>Batillariidae</taxon>
        <taxon>Batillaria</taxon>
    </lineage>
</organism>
<keyword evidence="2" id="KW-1185">Reference proteome</keyword>
<comment type="caution">
    <text evidence="1">The sequence shown here is derived from an EMBL/GenBank/DDBJ whole genome shotgun (WGS) entry which is preliminary data.</text>
</comment>
<name>A0ABD0KDV9_9CAEN</name>
<accession>A0ABD0KDV9</accession>